<dbReference type="PANTHER" id="PTHR22227:SF6">
    <property type="entry name" value="FAMILY WITH SEQUENCE SIMILARITY 122B ISOFORM X1"/>
    <property type="match status" value="1"/>
</dbReference>
<dbReference type="RefSeq" id="XP_031567723.1">
    <property type="nucleotide sequence ID" value="XM_031711863.1"/>
</dbReference>
<dbReference type="GO" id="GO:0004865">
    <property type="term" value="F:protein serine/threonine phosphatase inhibitor activity"/>
    <property type="evidence" value="ECO:0007669"/>
    <property type="project" value="InterPro"/>
</dbReference>
<reference evidence="4" key="1">
    <citation type="submission" date="2025-08" db="UniProtKB">
        <authorList>
            <consortium name="RefSeq"/>
        </authorList>
    </citation>
    <scope>IDENTIFICATION</scope>
    <source>
        <tissue evidence="4">Tentacle</tissue>
    </source>
</reference>
<dbReference type="FunCoup" id="A0A6P8IMY0">
    <property type="interactions" value="2683"/>
</dbReference>
<feature type="region of interest" description="Disordered" evidence="2">
    <location>
        <begin position="112"/>
        <end position="146"/>
    </location>
</feature>
<evidence type="ECO:0000313" key="4">
    <source>
        <dbReference type="RefSeq" id="XP_031567723.1"/>
    </source>
</evidence>
<comment type="similarity">
    <text evidence="1">Belongs to the FAM122 family.</text>
</comment>
<evidence type="ECO:0000313" key="3">
    <source>
        <dbReference type="Proteomes" id="UP000515163"/>
    </source>
</evidence>
<dbReference type="AlphaFoldDB" id="A0A6P8IMY0"/>
<keyword evidence="3" id="KW-1185">Reference proteome</keyword>
<evidence type="ECO:0000256" key="2">
    <source>
        <dbReference type="SAM" id="MobiDB-lite"/>
    </source>
</evidence>
<dbReference type="InParanoid" id="A0A6P8IMY0"/>
<proteinExistence type="inferred from homology"/>
<dbReference type="InterPro" id="IPR026716">
    <property type="entry name" value="PBIR1/2/3"/>
</dbReference>
<organism evidence="3 4">
    <name type="scientific">Actinia tenebrosa</name>
    <name type="common">Australian red waratah sea anemone</name>
    <dbReference type="NCBI Taxonomy" id="6105"/>
    <lineage>
        <taxon>Eukaryota</taxon>
        <taxon>Metazoa</taxon>
        <taxon>Cnidaria</taxon>
        <taxon>Anthozoa</taxon>
        <taxon>Hexacorallia</taxon>
        <taxon>Actiniaria</taxon>
        <taxon>Actiniidae</taxon>
        <taxon>Actinia</taxon>
    </lineage>
</organism>
<gene>
    <name evidence="4" type="primary">LOC116302539</name>
</gene>
<evidence type="ECO:0000256" key="1">
    <source>
        <dbReference type="ARBA" id="ARBA00006725"/>
    </source>
</evidence>
<dbReference type="PANTHER" id="PTHR22227">
    <property type="entry name" value="FAMILY WITH SEQUENCE SIMILARITY 122B ISOFORM X1"/>
    <property type="match status" value="1"/>
</dbReference>
<feature type="region of interest" description="Disordered" evidence="2">
    <location>
        <begin position="1"/>
        <end position="23"/>
    </location>
</feature>
<sequence>MATNEMETDDHTHLPVSSGLRRSNSAPNISVAVLNHNTPTFQSLSLPRQRRFSVNSPNQNMITVGSPASRVNQLKRDESVDDMRREVQREHEILSNLHLVHDLDESMNLDHDKQNQDTPMQERRNSFDGNADMFPSPAPSSPSPTRFVRQIPVRNARSLTPSPIPSPTRTVTVRRSLSPVCLRPSILSPTMSYLKRKCPSHGCDLGVSPSKRICDGPSQSTSPEGPCETSHLNFDEENYIHLDHSISHNTNTTSSTASSSIPSTPPMLFSDTQRIGFPSYRSRFTPPRSPLAGPAISHTHTDTPVSIATSQPCFTFAPVRE</sequence>
<dbReference type="GeneID" id="116302539"/>
<accession>A0A6P8IMY0</accession>
<dbReference type="Proteomes" id="UP000515163">
    <property type="component" value="Unplaced"/>
</dbReference>
<dbReference type="OrthoDB" id="10036177at2759"/>
<name>A0A6P8IMY0_ACTTE</name>
<feature type="compositionally biased region" description="Basic and acidic residues" evidence="2">
    <location>
        <begin position="112"/>
        <end position="126"/>
    </location>
</feature>
<protein>
    <submittedName>
        <fullName evidence="4">Protein FAM122A-like isoform X1</fullName>
    </submittedName>
</protein>
<dbReference type="KEGG" id="aten:116302539"/>